<dbReference type="EC" id="3.1.4.-" evidence="8"/>
<reference evidence="11" key="2">
    <citation type="submission" date="2025-08" db="UniProtKB">
        <authorList>
            <consortium name="Ensembl"/>
        </authorList>
    </citation>
    <scope>IDENTIFICATION</scope>
</reference>
<reference evidence="11" key="3">
    <citation type="submission" date="2025-09" db="UniProtKB">
        <authorList>
            <consortium name="Ensembl"/>
        </authorList>
    </citation>
    <scope>IDENTIFICATION</scope>
</reference>
<dbReference type="GeneID" id="108413198"/>
<name>A0A3B4DI30_PYGNA</name>
<keyword evidence="2" id="KW-0140">cGMP</keyword>
<reference evidence="11 12" key="1">
    <citation type="submission" date="2020-10" db="EMBL/GenBank/DDBJ databases">
        <title>Pygocentrus nattereri (red-bellied piranha) genome, fPygNat1, primary haplotype.</title>
        <authorList>
            <person name="Myers G."/>
            <person name="Meyer A."/>
            <person name="Karagic N."/>
            <person name="Pippel M."/>
            <person name="Winkler S."/>
            <person name="Tracey A."/>
            <person name="Wood J."/>
            <person name="Formenti G."/>
            <person name="Howe K."/>
            <person name="Fedrigo O."/>
            <person name="Jarvis E.D."/>
        </authorList>
    </citation>
    <scope>NUCLEOTIDE SEQUENCE [LARGE SCALE GENOMIC DNA]</scope>
</reference>
<keyword evidence="3 7" id="KW-0479">Metal-binding</keyword>
<dbReference type="Gene3D" id="3.30.450.40">
    <property type="match status" value="2"/>
</dbReference>
<dbReference type="Ensembl" id="ENSPNAT00000011098.2">
    <property type="protein sequence ID" value="ENSPNAP00000024052.2"/>
    <property type="gene ID" value="ENSPNAG00000008536.2"/>
</dbReference>
<dbReference type="CTD" id="100334568"/>
<dbReference type="RefSeq" id="XP_037388824.1">
    <property type="nucleotide sequence ID" value="XM_037532927.1"/>
</dbReference>
<evidence type="ECO:0000256" key="5">
    <source>
        <dbReference type="PIRSR" id="PIRSR623088-1"/>
    </source>
</evidence>
<comment type="similarity">
    <text evidence="1 8">Belongs to the cyclic nucleotide phosphodiesterase family.</text>
</comment>
<feature type="binding site" evidence="7">
    <location>
        <position position="716"/>
    </location>
    <ligand>
        <name>Zn(2+)</name>
        <dbReference type="ChEBI" id="CHEBI:29105"/>
        <label>1</label>
    </ligand>
</feature>
<evidence type="ECO:0000313" key="11">
    <source>
        <dbReference type="Ensembl" id="ENSPNAP00000024052.2"/>
    </source>
</evidence>
<evidence type="ECO:0000256" key="9">
    <source>
        <dbReference type="SAM" id="MobiDB-lite"/>
    </source>
</evidence>
<feature type="binding site" evidence="7">
    <location>
        <position position="717"/>
    </location>
    <ligand>
        <name>Zn(2+)</name>
        <dbReference type="ChEBI" id="CHEBI:29105"/>
        <label>1</label>
    </ligand>
</feature>
<dbReference type="GO" id="GO:0046872">
    <property type="term" value="F:metal ion binding"/>
    <property type="evidence" value="ECO:0007669"/>
    <property type="project" value="UniProtKB-KW"/>
</dbReference>
<dbReference type="Proteomes" id="UP001501920">
    <property type="component" value="Chromosome 22"/>
</dbReference>
<feature type="domain" description="PDEase" evidence="10">
    <location>
        <begin position="598"/>
        <end position="923"/>
    </location>
</feature>
<dbReference type="GO" id="GO:0004114">
    <property type="term" value="F:3',5'-cyclic-nucleotide phosphodiesterase activity"/>
    <property type="evidence" value="ECO:0007669"/>
    <property type="project" value="InterPro"/>
</dbReference>
<dbReference type="InterPro" id="IPR003018">
    <property type="entry name" value="GAF"/>
</dbReference>
<dbReference type="InterPro" id="IPR023174">
    <property type="entry name" value="PDEase_CS"/>
</dbReference>
<evidence type="ECO:0000256" key="4">
    <source>
        <dbReference type="ARBA" id="ARBA00022801"/>
    </source>
</evidence>
<dbReference type="InterPro" id="IPR002073">
    <property type="entry name" value="PDEase_catalytic_dom"/>
</dbReference>
<feature type="binding site" evidence="7">
    <location>
        <position position="679"/>
    </location>
    <ligand>
        <name>Zn(2+)</name>
        <dbReference type="ChEBI" id="CHEBI:29105"/>
        <label>1</label>
    </ligand>
</feature>
<dbReference type="InterPro" id="IPR036971">
    <property type="entry name" value="PDEase_catalytic_dom_sf"/>
</dbReference>
<dbReference type="InterPro" id="IPR029016">
    <property type="entry name" value="GAF-like_dom_sf"/>
</dbReference>
<organism evidence="11 12">
    <name type="scientific">Pygocentrus nattereri</name>
    <name type="common">Red-bellied piranha</name>
    <dbReference type="NCBI Taxonomy" id="42514"/>
    <lineage>
        <taxon>Eukaryota</taxon>
        <taxon>Metazoa</taxon>
        <taxon>Chordata</taxon>
        <taxon>Craniata</taxon>
        <taxon>Vertebrata</taxon>
        <taxon>Euteleostomi</taxon>
        <taxon>Actinopterygii</taxon>
        <taxon>Neopterygii</taxon>
        <taxon>Teleostei</taxon>
        <taxon>Ostariophysi</taxon>
        <taxon>Characiformes</taxon>
        <taxon>Characoidei</taxon>
        <taxon>Pygocentrus</taxon>
    </lineage>
</organism>
<evidence type="ECO:0000259" key="10">
    <source>
        <dbReference type="PROSITE" id="PS51845"/>
    </source>
</evidence>
<evidence type="ECO:0000256" key="6">
    <source>
        <dbReference type="PIRSR" id="PIRSR623088-2"/>
    </source>
</evidence>
<dbReference type="Pfam" id="PF01590">
    <property type="entry name" value="GAF"/>
    <property type="match status" value="2"/>
</dbReference>
<dbReference type="Gene3D" id="1.10.1300.10">
    <property type="entry name" value="3'5'-cyclic nucleotide phosphodiesterase, catalytic domain"/>
    <property type="match status" value="1"/>
</dbReference>
<dbReference type="Pfam" id="PF00233">
    <property type="entry name" value="PDEase_I"/>
    <property type="match status" value="1"/>
</dbReference>
<dbReference type="PANTHER" id="PTHR11347">
    <property type="entry name" value="CYCLIC NUCLEOTIDE PHOSPHODIESTERASE"/>
    <property type="match status" value="1"/>
</dbReference>
<dbReference type="STRING" id="42514.ENSPNAP00000024052"/>
<evidence type="ECO:0000256" key="3">
    <source>
        <dbReference type="ARBA" id="ARBA00022723"/>
    </source>
</evidence>
<dbReference type="SMART" id="SM00471">
    <property type="entry name" value="HDc"/>
    <property type="match status" value="1"/>
</dbReference>
<dbReference type="SMART" id="SM00065">
    <property type="entry name" value="GAF"/>
    <property type="match status" value="2"/>
</dbReference>
<keyword evidence="12" id="KW-1185">Reference proteome</keyword>
<dbReference type="PROSITE" id="PS00126">
    <property type="entry name" value="PDEASE_I_1"/>
    <property type="match status" value="1"/>
</dbReference>
<dbReference type="SUPFAM" id="SSF55781">
    <property type="entry name" value="GAF domain-like"/>
    <property type="match status" value="2"/>
</dbReference>
<protein>
    <recommendedName>
        <fullName evidence="8">Phosphodiesterase</fullName>
        <ecNumber evidence="8">3.1.4.-</ecNumber>
    </recommendedName>
</protein>
<feature type="binding site" evidence="7">
    <location>
        <position position="717"/>
    </location>
    <ligand>
        <name>Zn(2+)</name>
        <dbReference type="ChEBI" id="CHEBI:29105"/>
        <label>2</label>
    </ligand>
</feature>
<dbReference type="InterPro" id="IPR003607">
    <property type="entry name" value="HD/PDEase_dom"/>
</dbReference>
<feature type="binding site" evidence="6">
    <location>
        <position position="880"/>
    </location>
    <ligand>
        <name>AMP</name>
        <dbReference type="ChEBI" id="CHEBI:456215"/>
    </ligand>
</feature>
<feature type="binding site" evidence="6">
    <location>
        <position position="717"/>
    </location>
    <ligand>
        <name>AMP</name>
        <dbReference type="ChEBI" id="CHEBI:456215"/>
    </ligand>
</feature>
<evidence type="ECO:0000256" key="8">
    <source>
        <dbReference type="RuleBase" id="RU363067"/>
    </source>
</evidence>
<dbReference type="PRINTS" id="PR00387">
    <property type="entry name" value="PDIESTERASE1"/>
</dbReference>
<proteinExistence type="inferred from homology"/>
<evidence type="ECO:0000313" key="12">
    <source>
        <dbReference type="Proteomes" id="UP001501920"/>
    </source>
</evidence>
<evidence type="ECO:0000256" key="2">
    <source>
        <dbReference type="ARBA" id="ARBA00022535"/>
    </source>
</evidence>
<feature type="binding site" evidence="7">
    <location>
        <position position="827"/>
    </location>
    <ligand>
        <name>Zn(2+)</name>
        <dbReference type="ChEBI" id="CHEBI:29105"/>
        <label>1</label>
    </ligand>
</feature>
<dbReference type="SUPFAM" id="SSF109604">
    <property type="entry name" value="HD-domain/PDEase-like"/>
    <property type="match status" value="1"/>
</dbReference>
<dbReference type="CDD" id="cd00077">
    <property type="entry name" value="HDc"/>
    <property type="match status" value="1"/>
</dbReference>
<feature type="binding site" evidence="6">
    <location>
        <begin position="675"/>
        <end position="679"/>
    </location>
    <ligand>
        <name>AMP</name>
        <dbReference type="ChEBI" id="CHEBI:456215"/>
    </ligand>
</feature>
<dbReference type="AlphaFoldDB" id="A0A3B4DI30"/>
<feature type="active site" description="Proton donor" evidence="5">
    <location>
        <position position="675"/>
    </location>
</feature>
<feature type="binding site" evidence="6">
    <location>
        <position position="827"/>
    </location>
    <ligand>
        <name>AMP</name>
        <dbReference type="ChEBI" id="CHEBI:456215"/>
    </ligand>
</feature>
<evidence type="ECO:0000256" key="7">
    <source>
        <dbReference type="PIRSR" id="PIRSR623088-3"/>
    </source>
</evidence>
<dbReference type="InterPro" id="IPR023088">
    <property type="entry name" value="PDEase"/>
</dbReference>
<evidence type="ECO:0000256" key="1">
    <source>
        <dbReference type="ARBA" id="ARBA00007648"/>
    </source>
</evidence>
<feature type="region of interest" description="Disordered" evidence="9">
    <location>
        <begin position="1"/>
        <end position="87"/>
    </location>
</feature>
<sequence>MKDEEMKKRGLSQMDTGQKKAWKRSQTGREKKQARSKNWGDTMPCLHTENQVRNPTDRESPSHPAPETTQRSKKKKKDERQSGWVLPPLWSFQTKTGQRGFQKALEGAVEIQESWPEDHSDAINNPRMSCGENFRFVKMSGWVRMHPKLSMLLLGRRRDSHPPCGSSCRLAPPAALEGPWLSLSLNQFEDCSGGHLVRSLLFPESSITHQYHQQQPGRSPCSAGPCGLGKCCDWMMGLLGGRSSHLKWQDVCHRVLVHICDTVAAERCCLAMTTTDEAGGQVLGPFFQTTKTQNHTHPDWERSIMGYVVSTGWPLNISDAYEDTRYHLKVDDSAACRPKSILSVPIKNQHDEVIGVVMAVNKMGTACFFSKQDEKVLSSHMALLGVILENKHLTERLERECHHNQVLLELLQLLTEHYHRCLETLLSKLSAVILQASKAKLCKIFISDQSDGECFSWMVCVERDDHGHSTHYCKREFDVNDVSYMYAVRVRTSTEMLNISNIKCVTQPTAAGFQTLICAPIRDTQRNLVLGVCELLNKVSTDSDEGTEFSRADERLLQTFVECCALALHNYAVQQEAKKNLTKLTITEEVLSYHISARVDEAEALEKCTVPSAHSLGLMEFTFSEAGLSLAASAQAAVRMFLDLDLLQTFNIEYKTLCRWVLSIRRGYRGNVAYHNWSHALSTAHCMFAIIRRTEQLQNKLSSLEILALMVSALSHDLDHRGVNNSYIHRAQQPLSRLYTHSTLEHHHINICLLILNNPDSRILCNLSSEDYKACIGMIEKNILATDLTVHTQRRSEFFDLVDDKTLRWEHEEHRDLLRSVLMTACDVCAITKPWKEQKRIARLVAEEFFAQGDREKREFNIRPDAVMDRVNSTRLAELQVQYIDSICSPLYGALSSLFESCSPLKDGCTKNREKWQMLVEKGEEKRDAVKE</sequence>
<dbReference type="GeneTree" id="ENSGT00940000155475"/>
<comment type="cofactor">
    <cofactor evidence="8">
        <name>a divalent metal cation</name>
        <dbReference type="ChEBI" id="CHEBI:60240"/>
    </cofactor>
    <text evidence="8">Binds 2 divalent metal cations per subunit. Site 1 may preferentially bind zinc ions, while site 2 has a preference for magnesium and/or manganese ions.</text>
</comment>
<dbReference type="PROSITE" id="PS51845">
    <property type="entry name" value="PDEASE_I_2"/>
    <property type="match status" value="1"/>
</dbReference>
<dbReference type="FunFam" id="1.10.1300.10:FF:000003">
    <property type="entry name" value="Phosphodiesterase"/>
    <property type="match status" value="1"/>
</dbReference>
<accession>A0A3B4DI30</accession>
<dbReference type="GO" id="GO:0007165">
    <property type="term" value="P:signal transduction"/>
    <property type="evidence" value="ECO:0007669"/>
    <property type="project" value="InterPro"/>
</dbReference>
<keyword evidence="4 8" id="KW-0378">Hydrolase</keyword>